<protein>
    <submittedName>
        <fullName evidence="2">Uncharacterized protein</fullName>
    </submittedName>
</protein>
<sequence>MENSPQTALSEIMALAASIREQLVLLESRLAELQRDAENVAAEVPVDIFQEAADLPHSVDMMPEEPANLPEDAFADDGAVYGDENGTPAVDALKDEAKKEIPVRESEPEQQGGIFVPDTEEEVSAVESEEGVLDMTVEDDMLLPFAGEDGNASGTGASVPLSVMDVMSEKEAWRKDMPGQPVRDVRSAISLNDRASFIRVLFREDPLLFSNSITEINGMETLAEVEAYLKEFFPEWDMESDAVYRFMMAVRRKVR</sequence>
<keyword evidence="1" id="KW-0175">Coiled coil</keyword>
<accession>A0A9D9HCX4</accession>
<comment type="caution">
    <text evidence="2">The sequence shown here is derived from an EMBL/GenBank/DDBJ whole genome shotgun (WGS) entry which is preliminary data.</text>
</comment>
<reference evidence="2" key="2">
    <citation type="journal article" date="2021" name="PeerJ">
        <title>Extensive microbial diversity within the chicken gut microbiome revealed by metagenomics and culture.</title>
        <authorList>
            <person name="Gilroy R."/>
            <person name="Ravi A."/>
            <person name="Getino M."/>
            <person name="Pursley I."/>
            <person name="Horton D.L."/>
            <person name="Alikhan N.F."/>
            <person name="Baker D."/>
            <person name="Gharbi K."/>
            <person name="Hall N."/>
            <person name="Watson M."/>
            <person name="Adriaenssens E.M."/>
            <person name="Foster-Nyarko E."/>
            <person name="Jarju S."/>
            <person name="Secka A."/>
            <person name="Antonio M."/>
            <person name="Oren A."/>
            <person name="Chaudhuri R.R."/>
            <person name="La Ragione R."/>
            <person name="Hildebrand F."/>
            <person name="Pallen M.J."/>
        </authorList>
    </citation>
    <scope>NUCLEOTIDE SEQUENCE</scope>
    <source>
        <strain evidence="2">D5-748</strain>
    </source>
</reference>
<evidence type="ECO:0000313" key="2">
    <source>
        <dbReference type="EMBL" id="MBO8445142.1"/>
    </source>
</evidence>
<reference evidence="2" key="1">
    <citation type="submission" date="2020-10" db="EMBL/GenBank/DDBJ databases">
        <authorList>
            <person name="Gilroy R."/>
        </authorList>
    </citation>
    <scope>NUCLEOTIDE SEQUENCE</scope>
    <source>
        <strain evidence="2">D5-748</strain>
    </source>
</reference>
<name>A0A9D9HCX4_9BACT</name>
<evidence type="ECO:0000313" key="3">
    <source>
        <dbReference type="Proteomes" id="UP000823619"/>
    </source>
</evidence>
<evidence type="ECO:0000256" key="1">
    <source>
        <dbReference type="SAM" id="Coils"/>
    </source>
</evidence>
<dbReference type="AlphaFoldDB" id="A0A9D9HCX4"/>
<dbReference type="Proteomes" id="UP000823619">
    <property type="component" value="Unassembled WGS sequence"/>
</dbReference>
<gene>
    <name evidence="2" type="ORF">IAC23_05540</name>
</gene>
<proteinExistence type="predicted"/>
<dbReference type="EMBL" id="JADIMO010000067">
    <property type="protein sequence ID" value="MBO8445142.1"/>
    <property type="molecule type" value="Genomic_DNA"/>
</dbReference>
<organism evidence="2 3">
    <name type="scientific">Candidatus Cryptobacteroides merdavium</name>
    <dbReference type="NCBI Taxonomy" id="2840769"/>
    <lineage>
        <taxon>Bacteria</taxon>
        <taxon>Pseudomonadati</taxon>
        <taxon>Bacteroidota</taxon>
        <taxon>Bacteroidia</taxon>
        <taxon>Bacteroidales</taxon>
        <taxon>Candidatus Cryptobacteroides</taxon>
    </lineage>
</organism>
<feature type="coiled-coil region" evidence="1">
    <location>
        <begin position="16"/>
        <end position="43"/>
    </location>
</feature>